<keyword evidence="11 12" id="KW-0472">Membrane</keyword>
<dbReference type="Pfam" id="PF01654">
    <property type="entry name" value="Cyt_bd_oxida_I"/>
    <property type="match status" value="1"/>
</dbReference>
<feature type="transmembrane region" description="Helical" evidence="12">
    <location>
        <begin position="355"/>
        <end position="387"/>
    </location>
</feature>
<dbReference type="GO" id="GO:0019646">
    <property type="term" value="P:aerobic electron transport chain"/>
    <property type="evidence" value="ECO:0007669"/>
    <property type="project" value="InterPro"/>
</dbReference>
<feature type="transmembrane region" description="Helical" evidence="12">
    <location>
        <begin position="96"/>
        <end position="117"/>
    </location>
</feature>
<evidence type="ECO:0000256" key="11">
    <source>
        <dbReference type="ARBA" id="ARBA00023136"/>
    </source>
</evidence>
<protein>
    <submittedName>
        <fullName evidence="13">Transmembrane cytochrome oxidase</fullName>
        <ecNumber evidence="13">1.10.3.-</ecNumber>
    </submittedName>
</protein>
<keyword evidence="6 12" id="KW-0812">Transmembrane</keyword>
<comment type="subcellular location">
    <subcellularLocation>
        <location evidence="12">Cell inner membrane</location>
    </subcellularLocation>
    <subcellularLocation>
        <location evidence="1">Cell membrane</location>
        <topology evidence="1">Multi-pass membrane protein</topology>
    </subcellularLocation>
</comment>
<gene>
    <name evidence="13" type="primary">appC</name>
    <name evidence="13" type="ORF">SAMEA1982600_00772</name>
</gene>
<keyword evidence="3 12" id="KW-0813">Transport</keyword>
<keyword evidence="10 12" id="KW-0408">Iron</keyword>
<dbReference type="GO" id="GO:0046872">
    <property type="term" value="F:metal ion binding"/>
    <property type="evidence" value="ECO:0007669"/>
    <property type="project" value="UniProtKB-UniRule"/>
</dbReference>
<accession>A0A157LII9</accession>
<dbReference type="EC" id="1.10.3.-" evidence="13"/>
<dbReference type="PIRSF" id="PIRSF006446">
    <property type="entry name" value="Cyt_quinol_oxidase_1"/>
    <property type="match status" value="1"/>
</dbReference>
<evidence type="ECO:0000256" key="12">
    <source>
        <dbReference type="PIRNR" id="PIRNR006446"/>
    </source>
</evidence>
<keyword evidence="9 12" id="KW-1133">Transmembrane helix</keyword>
<dbReference type="RefSeq" id="WP_066408368.1">
    <property type="nucleotide sequence ID" value="NZ_FKBS01000007.1"/>
</dbReference>
<feature type="transmembrane region" description="Helical" evidence="12">
    <location>
        <begin position="179"/>
        <end position="207"/>
    </location>
</feature>
<dbReference type="InterPro" id="IPR002585">
    <property type="entry name" value="Cyt-d_ubiquinol_oxidase_su_1"/>
</dbReference>
<feature type="transmembrane region" description="Helical" evidence="12">
    <location>
        <begin position="219"/>
        <end position="241"/>
    </location>
</feature>
<keyword evidence="5 12" id="KW-0349">Heme</keyword>
<keyword evidence="7 12" id="KW-0479">Metal-binding</keyword>
<proteinExistence type="inferred from homology"/>
<dbReference type="GO" id="GO:0020037">
    <property type="term" value="F:heme binding"/>
    <property type="evidence" value="ECO:0007669"/>
    <property type="project" value="TreeGrafter"/>
</dbReference>
<evidence type="ECO:0000256" key="1">
    <source>
        <dbReference type="ARBA" id="ARBA00004651"/>
    </source>
</evidence>
<dbReference type="PANTHER" id="PTHR30365:SF14">
    <property type="entry name" value="CYTOCHROME BD MENAQUINOL OXIDASE SUBUNIT I-RELATED"/>
    <property type="match status" value="1"/>
</dbReference>
<dbReference type="GO" id="GO:0016682">
    <property type="term" value="F:oxidoreductase activity, acting on diphenols and related substances as donors, oxygen as acceptor"/>
    <property type="evidence" value="ECO:0007669"/>
    <property type="project" value="TreeGrafter"/>
</dbReference>
<evidence type="ECO:0000256" key="10">
    <source>
        <dbReference type="ARBA" id="ARBA00023004"/>
    </source>
</evidence>
<dbReference type="GO" id="GO:0005886">
    <property type="term" value="C:plasma membrane"/>
    <property type="evidence" value="ECO:0007669"/>
    <property type="project" value="UniProtKB-SubCell"/>
</dbReference>
<evidence type="ECO:0000256" key="5">
    <source>
        <dbReference type="ARBA" id="ARBA00022617"/>
    </source>
</evidence>
<reference evidence="13 14" key="1">
    <citation type="submission" date="2016-03" db="EMBL/GenBank/DDBJ databases">
        <authorList>
            <consortium name="Pathogen Informatics"/>
        </authorList>
    </citation>
    <scope>NUCLEOTIDE SEQUENCE [LARGE SCALE GENOMIC DNA]</scope>
    <source>
        <strain evidence="13 14">NCTC13364</strain>
    </source>
</reference>
<evidence type="ECO:0000256" key="6">
    <source>
        <dbReference type="ARBA" id="ARBA00022692"/>
    </source>
</evidence>
<evidence type="ECO:0000256" key="8">
    <source>
        <dbReference type="ARBA" id="ARBA00022982"/>
    </source>
</evidence>
<evidence type="ECO:0000256" key="9">
    <source>
        <dbReference type="ARBA" id="ARBA00022989"/>
    </source>
</evidence>
<dbReference type="PANTHER" id="PTHR30365">
    <property type="entry name" value="CYTOCHROME D UBIQUINOL OXIDASE"/>
    <property type="match status" value="1"/>
</dbReference>
<evidence type="ECO:0000256" key="3">
    <source>
        <dbReference type="ARBA" id="ARBA00022448"/>
    </source>
</evidence>
<dbReference type="OrthoDB" id="8675262at2"/>
<evidence type="ECO:0000313" key="13">
    <source>
        <dbReference type="EMBL" id="SAH96585.1"/>
    </source>
</evidence>
<keyword evidence="13" id="KW-0560">Oxidoreductase</keyword>
<dbReference type="Proteomes" id="UP000077037">
    <property type="component" value="Unassembled WGS sequence"/>
</dbReference>
<evidence type="ECO:0000256" key="2">
    <source>
        <dbReference type="ARBA" id="ARBA00009819"/>
    </source>
</evidence>
<keyword evidence="4 12" id="KW-1003">Cell membrane</keyword>
<dbReference type="GO" id="GO:0070069">
    <property type="term" value="C:cytochrome complex"/>
    <property type="evidence" value="ECO:0007669"/>
    <property type="project" value="UniProtKB-UniRule"/>
</dbReference>
<feature type="transmembrane region" description="Helical" evidence="12">
    <location>
        <begin position="407"/>
        <end position="430"/>
    </location>
</feature>
<evidence type="ECO:0000256" key="7">
    <source>
        <dbReference type="ARBA" id="ARBA00022723"/>
    </source>
</evidence>
<name>A0A157LII9_9BORD</name>
<evidence type="ECO:0000256" key="4">
    <source>
        <dbReference type="ARBA" id="ARBA00022475"/>
    </source>
</evidence>
<feature type="transmembrane region" description="Helical" evidence="12">
    <location>
        <begin position="12"/>
        <end position="35"/>
    </location>
</feature>
<dbReference type="GO" id="GO:0009055">
    <property type="term" value="F:electron transfer activity"/>
    <property type="evidence" value="ECO:0007669"/>
    <property type="project" value="UniProtKB-UniRule"/>
</dbReference>
<dbReference type="AlphaFoldDB" id="A0A157LII9"/>
<keyword evidence="8 12" id="KW-0249">Electron transport</keyword>
<sequence length="446" mass="47293">MEIPSLLLARAQFLASFSFLALFMAVALALAWLLLFFKIRARVTGQAGWTAAYRFWVRIFALCFVLALGAALPVLVQMGSLWGGVMDRIGNVAGPLVGYGVLSVFVLKSCFLGVMLFGQRRVSDAAHTLAVFMVAVGQLVAAGWLVALHSWMQTPDGAALVEGRYQVYDWPAVVFNPSFGWSMALTALGALLAAAFLIMGVIALQTLRRPPGDGERNAFKAAAVVAAIAALLQAPAALGLAELVAVHQPAKAAAVAGYWQTGAQPELALVGWPDAKTQTNLYSWTIHSGTRLLGRTAQGEFVGLDRFAGMQPPVAVVFWSARVAVLLGVAMLGAACLTLLLGWRRNLDPSALPAWWLRALIGMTFAGGIAAVAGWWVSLAGLLPYIVNRTVTQSEVLSSASHTSLGYGLLAYLLLYLALGLAFVGMLLHAARYGVVPVRKTIGSAA</sequence>
<feature type="transmembrane region" description="Helical" evidence="12">
    <location>
        <begin position="319"/>
        <end position="343"/>
    </location>
</feature>
<evidence type="ECO:0000313" key="14">
    <source>
        <dbReference type="Proteomes" id="UP000077037"/>
    </source>
</evidence>
<feature type="transmembrane region" description="Helical" evidence="12">
    <location>
        <begin position="55"/>
        <end position="76"/>
    </location>
</feature>
<organism evidence="13 14">
    <name type="scientific">Bordetella ansorpii</name>
    <dbReference type="NCBI Taxonomy" id="288768"/>
    <lineage>
        <taxon>Bacteria</taxon>
        <taxon>Pseudomonadati</taxon>
        <taxon>Pseudomonadota</taxon>
        <taxon>Betaproteobacteria</taxon>
        <taxon>Burkholderiales</taxon>
        <taxon>Alcaligenaceae</taxon>
        <taxon>Bordetella</taxon>
    </lineage>
</organism>
<feature type="transmembrane region" description="Helical" evidence="12">
    <location>
        <begin position="129"/>
        <end position="152"/>
    </location>
</feature>
<comment type="similarity">
    <text evidence="2 12">Belongs to the cytochrome ubiquinol oxidase subunit 1 family.</text>
</comment>
<dbReference type="EMBL" id="FKBS01000007">
    <property type="protein sequence ID" value="SAH96585.1"/>
    <property type="molecule type" value="Genomic_DNA"/>
</dbReference>